<gene>
    <name evidence="3" type="ORF">DWZ68_10345</name>
</gene>
<organism evidence="3 4">
    <name type="scientific">Butyricimonas virosa</name>
    <dbReference type="NCBI Taxonomy" id="544645"/>
    <lineage>
        <taxon>Bacteria</taxon>
        <taxon>Pseudomonadati</taxon>
        <taxon>Bacteroidota</taxon>
        <taxon>Bacteroidia</taxon>
        <taxon>Bacteroidales</taxon>
        <taxon>Odoribacteraceae</taxon>
        <taxon>Butyricimonas</taxon>
    </lineage>
</organism>
<dbReference type="PROSITE" id="PS51534">
    <property type="entry name" value="SEFIR"/>
    <property type="match status" value="1"/>
</dbReference>
<dbReference type="InterPro" id="IPR000157">
    <property type="entry name" value="TIR_dom"/>
</dbReference>
<dbReference type="AlphaFoldDB" id="A0A415QHF9"/>
<sequence length="307" mass="35154">MIPEVFISYSHDNEEHKQWVLQLATRLRLNGVDIILDRWNLKLGSDLASFMERGLSKSQRVICICSNKYVTKANEGLGGAGYEKQIISAEYIKNQNSNWVIPLIKNNYTDKKVPTFLSGRQYIDFNDSNLYEVKYEELLRDILDEPVLPIPPIGPNPFKNIKEFAKQKFIPSTEKYISPATKGYVTFDYSNNNGRFFIGQEELTFELCFSKASDTNIYIYNDPESISTISLVKDISNINQIADARIYDNSSRTRTPAINQIIILQNINGFYAAVKILSIKDDTRGDKNDEVTFEYFIQSNGSPIFTK</sequence>
<accession>A0A415QHF9</accession>
<feature type="domain" description="TIR" evidence="1">
    <location>
        <begin position="1"/>
        <end position="172"/>
    </location>
</feature>
<dbReference type="Gene3D" id="3.40.50.10140">
    <property type="entry name" value="Toll/interleukin-1 receptor homology (TIR) domain"/>
    <property type="match status" value="1"/>
</dbReference>
<comment type="caution">
    <text evidence="3">The sequence shown here is derived from an EMBL/GenBank/DDBJ whole genome shotgun (WGS) entry which is preliminary data.</text>
</comment>
<dbReference type="PROSITE" id="PS50104">
    <property type="entry name" value="TIR"/>
    <property type="match status" value="1"/>
</dbReference>
<dbReference type="Proteomes" id="UP000286038">
    <property type="component" value="Unassembled WGS sequence"/>
</dbReference>
<reference evidence="3 4" key="1">
    <citation type="submission" date="2018-08" db="EMBL/GenBank/DDBJ databases">
        <title>A genome reference for cultivated species of the human gut microbiota.</title>
        <authorList>
            <person name="Zou Y."/>
            <person name="Xue W."/>
            <person name="Luo G."/>
        </authorList>
    </citation>
    <scope>NUCLEOTIDE SEQUENCE [LARGE SCALE GENOMIC DNA]</scope>
    <source>
        <strain evidence="3 4">AF34-33</strain>
    </source>
</reference>
<dbReference type="EMBL" id="QRPV01000011">
    <property type="protein sequence ID" value="RHM42667.1"/>
    <property type="molecule type" value="Genomic_DNA"/>
</dbReference>
<protein>
    <submittedName>
        <fullName evidence="3">Toll/interleukin-1 receptor domain-containing protein</fullName>
    </submittedName>
</protein>
<dbReference type="RefSeq" id="WP_118450064.1">
    <property type="nucleotide sequence ID" value="NZ_CABJDM010000011.1"/>
</dbReference>
<evidence type="ECO:0000313" key="4">
    <source>
        <dbReference type="Proteomes" id="UP000286038"/>
    </source>
</evidence>
<feature type="domain" description="SEFIR" evidence="2">
    <location>
        <begin position="2"/>
        <end position="134"/>
    </location>
</feature>
<dbReference type="SUPFAM" id="SSF52200">
    <property type="entry name" value="Toll/Interleukin receptor TIR domain"/>
    <property type="match status" value="1"/>
</dbReference>
<evidence type="ECO:0000259" key="1">
    <source>
        <dbReference type="PROSITE" id="PS50104"/>
    </source>
</evidence>
<evidence type="ECO:0000313" key="3">
    <source>
        <dbReference type="EMBL" id="RHM42667.1"/>
    </source>
</evidence>
<proteinExistence type="predicted"/>
<dbReference type="InterPro" id="IPR013568">
    <property type="entry name" value="SEFIR_dom"/>
</dbReference>
<evidence type="ECO:0000259" key="2">
    <source>
        <dbReference type="PROSITE" id="PS51534"/>
    </source>
</evidence>
<dbReference type="InterPro" id="IPR035897">
    <property type="entry name" value="Toll_tir_struct_dom_sf"/>
</dbReference>
<dbReference type="GO" id="GO:0007165">
    <property type="term" value="P:signal transduction"/>
    <property type="evidence" value="ECO:0007669"/>
    <property type="project" value="InterPro"/>
</dbReference>
<dbReference type="Pfam" id="PF13676">
    <property type="entry name" value="TIR_2"/>
    <property type="match status" value="1"/>
</dbReference>
<keyword evidence="3" id="KW-0675">Receptor</keyword>
<name>A0A415QHF9_9BACT</name>